<dbReference type="InterPro" id="IPR049808">
    <property type="entry name" value="CONSTANS-like_Bbox1"/>
</dbReference>
<evidence type="ECO:0000256" key="4">
    <source>
        <dbReference type="PROSITE-ProRule" id="PRU00024"/>
    </source>
</evidence>
<comment type="caution">
    <text evidence="7">The sequence shown here is derived from an EMBL/GenBank/DDBJ whole genome shotgun (WGS) entry which is preliminary data.</text>
</comment>
<evidence type="ECO:0000259" key="6">
    <source>
        <dbReference type="PROSITE" id="PS50119"/>
    </source>
</evidence>
<dbReference type="PANTHER" id="PTHR31717:SF60">
    <property type="entry name" value="B-BOX TYPE ZINC FINGER FAMILY PROTEIN"/>
    <property type="match status" value="1"/>
</dbReference>
<dbReference type="Pfam" id="PF00643">
    <property type="entry name" value="zf-B_box"/>
    <property type="match status" value="1"/>
</dbReference>
<dbReference type="Proteomes" id="UP001459277">
    <property type="component" value="Unassembled WGS sequence"/>
</dbReference>
<feature type="domain" description="B box-type" evidence="6">
    <location>
        <begin position="1"/>
        <end position="45"/>
    </location>
</feature>
<gene>
    <name evidence="7" type="ORF">SO802_007713</name>
</gene>
<evidence type="ECO:0000256" key="1">
    <source>
        <dbReference type="ARBA" id="ARBA00022723"/>
    </source>
</evidence>
<feature type="region of interest" description="Disordered" evidence="5">
    <location>
        <begin position="78"/>
        <end position="160"/>
    </location>
</feature>
<name>A0AAW2DTH6_9ROSI</name>
<sequence>MKKCELCDSPAKMFCESDQASLCWDCDAQVHGANFLVAKHSRRLLCHVCQSPTPWSGSGPKLLPTVSVCDRCVNSCNQKEGRNEENDGDDDDDLDRDDNTEDDDDDGGDDNDDDDDDGGDGDEDQGNIDEDDEENQVVPWSSTPPPQASSSSTSEEGLSDSRKAFSWKRTRENAEFHSQVIVCEISIFNGSTFQKQNDQGCWSSQLSHKHRKRTVTSRFVNAETSQDQRLL</sequence>
<evidence type="ECO:0000256" key="5">
    <source>
        <dbReference type="SAM" id="MobiDB-lite"/>
    </source>
</evidence>
<dbReference type="GO" id="GO:0008270">
    <property type="term" value="F:zinc ion binding"/>
    <property type="evidence" value="ECO:0007669"/>
    <property type="project" value="UniProtKB-KW"/>
</dbReference>
<accession>A0AAW2DTH6</accession>
<dbReference type="CDD" id="cd19821">
    <property type="entry name" value="Bbox1_BBX-like"/>
    <property type="match status" value="1"/>
</dbReference>
<reference evidence="7 8" key="1">
    <citation type="submission" date="2024-01" db="EMBL/GenBank/DDBJ databases">
        <title>A telomere-to-telomere, gap-free genome of sweet tea (Lithocarpus litseifolius).</title>
        <authorList>
            <person name="Zhou J."/>
        </authorList>
    </citation>
    <scope>NUCLEOTIDE SEQUENCE [LARGE SCALE GENOMIC DNA]</scope>
    <source>
        <strain evidence="7">Zhou-2022a</strain>
        <tissue evidence="7">Leaf</tissue>
    </source>
</reference>
<keyword evidence="1" id="KW-0479">Metal-binding</keyword>
<dbReference type="InterPro" id="IPR000315">
    <property type="entry name" value="Znf_B-box"/>
</dbReference>
<keyword evidence="2 4" id="KW-0863">Zinc-finger</keyword>
<evidence type="ECO:0000313" key="8">
    <source>
        <dbReference type="Proteomes" id="UP001459277"/>
    </source>
</evidence>
<dbReference type="PROSITE" id="PS50119">
    <property type="entry name" value="ZF_BBOX"/>
    <property type="match status" value="1"/>
</dbReference>
<evidence type="ECO:0000256" key="2">
    <source>
        <dbReference type="ARBA" id="ARBA00022771"/>
    </source>
</evidence>
<organism evidence="7 8">
    <name type="scientific">Lithocarpus litseifolius</name>
    <dbReference type="NCBI Taxonomy" id="425828"/>
    <lineage>
        <taxon>Eukaryota</taxon>
        <taxon>Viridiplantae</taxon>
        <taxon>Streptophyta</taxon>
        <taxon>Embryophyta</taxon>
        <taxon>Tracheophyta</taxon>
        <taxon>Spermatophyta</taxon>
        <taxon>Magnoliopsida</taxon>
        <taxon>eudicotyledons</taxon>
        <taxon>Gunneridae</taxon>
        <taxon>Pentapetalae</taxon>
        <taxon>rosids</taxon>
        <taxon>fabids</taxon>
        <taxon>Fagales</taxon>
        <taxon>Fagaceae</taxon>
        <taxon>Lithocarpus</taxon>
    </lineage>
</organism>
<proteinExistence type="predicted"/>
<evidence type="ECO:0000313" key="7">
    <source>
        <dbReference type="EMBL" id="KAL0012605.1"/>
    </source>
</evidence>
<dbReference type="PANTHER" id="PTHR31717">
    <property type="entry name" value="ZINC FINGER PROTEIN CONSTANS-LIKE 10"/>
    <property type="match status" value="1"/>
</dbReference>
<keyword evidence="8" id="KW-1185">Reference proteome</keyword>
<protein>
    <recommendedName>
        <fullName evidence="6">B box-type domain-containing protein</fullName>
    </recommendedName>
</protein>
<dbReference type="SMART" id="SM00336">
    <property type="entry name" value="BBOX"/>
    <property type="match status" value="1"/>
</dbReference>
<evidence type="ECO:0000256" key="3">
    <source>
        <dbReference type="ARBA" id="ARBA00022833"/>
    </source>
</evidence>
<feature type="compositionally biased region" description="Acidic residues" evidence="5">
    <location>
        <begin position="86"/>
        <end position="135"/>
    </location>
</feature>
<dbReference type="EMBL" id="JAZDWU010000002">
    <property type="protein sequence ID" value="KAL0012605.1"/>
    <property type="molecule type" value="Genomic_DNA"/>
</dbReference>
<dbReference type="AlphaFoldDB" id="A0AAW2DTH6"/>
<keyword evidence="3" id="KW-0862">Zinc</keyword>